<evidence type="ECO:0000256" key="5">
    <source>
        <dbReference type="ARBA" id="ARBA00022490"/>
    </source>
</evidence>
<dbReference type="InterPro" id="IPR035963">
    <property type="entry name" value="FERM_2"/>
</dbReference>
<dbReference type="InterPro" id="IPR029071">
    <property type="entry name" value="Ubiquitin-like_domsf"/>
</dbReference>
<keyword evidence="5" id="KW-0963">Cytoplasm</keyword>
<dbReference type="InterPro" id="IPR016130">
    <property type="entry name" value="Tyr_Pase_AS"/>
</dbReference>
<dbReference type="Pfam" id="PF08736">
    <property type="entry name" value="FA"/>
    <property type="match status" value="1"/>
</dbReference>
<dbReference type="InterPro" id="IPR011993">
    <property type="entry name" value="PH-like_dom_sf"/>
</dbReference>
<keyword evidence="10" id="KW-0863">Zinc-finger</keyword>
<evidence type="ECO:0000256" key="3">
    <source>
        <dbReference type="ARBA" id="ARBA00009649"/>
    </source>
</evidence>
<dbReference type="InterPro" id="IPR019747">
    <property type="entry name" value="FERM_CS"/>
</dbReference>
<dbReference type="PROSITE" id="PS50055">
    <property type="entry name" value="TYR_PHOSPHATASE_PTP"/>
    <property type="match status" value="1"/>
</dbReference>
<dbReference type="InterPro" id="IPR000387">
    <property type="entry name" value="Tyr_Pase_dom"/>
</dbReference>
<dbReference type="SUPFAM" id="SSF54236">
    <property type="entry name" value="Ubiquitin-like"/>
    <property type="match status" value="1"/>
</dbReference>
<dbReference type="InterPro" id="IPR018980">
    <property type="entry name" value="FERM_PH-like_C"/>
</dbReference>
<evidence type="ECO:0000256" key="6">
    <source>
        <dbReference type="ARBA" id="ARBA00022801"/>
    </source>
</evidence>
<name>A0A7R9BIK5_9CRUS</name>
<dbReference type="InterPro" id="IPR036034">
    <property type="entry name" value="PDZ_sf"/>
</dbReference>
<protein>
    <recommendedName>
        <fullName evidence="4">protein-tyrosine-phosphatase</fullName>
        <ecNumber evidence="4">3.1.3.48</ecNumber>
    </recommendedName>
</protein>
<dbReference type="SUPFAM" id="SSF52799">
    <property type="entry name" value="(Phosphotyrosine protein) phosphatases II"/>
    <property type="match status" value="1"/>
</dbReference>
<dbReference type="Gene3D" id="1.20.80.10">
    <property type="match status" value="1"/>
</dbReference>
<reference evidence="16" key="1">
    <citation type="submission" date="2020-11" db="EMBL/GenBank/DDBJ databases">
        <authorList>
            <person name="Tran Van P."/>
        </authorList>
    </citation>
    <scope>NUCLEOTIDE SEQUENCE</scope>
</reference>
<dbReference type="InterPro" id="IPR014352">
    <property type="entry name" value="FERM/acyl-CoA-bd_prot_sf"/>
</dbReference>
<dbReference type="Pfam" id="PF09380">
    <property type="entry name" value="FERM_C"/>
    <property type="match status" value="1"/>
</dbReference>
<dbReference type="SMART" id="SM00404">
    <property type="entry name" value="PTPc_motif"/>
    <property type="match status" value="1"/>
</dbReference>
<feature type="domain" description="Tyrosine-protein phosphatase" evidence="11">
    <location>
        <begin position="635"/>
        <end position="894"/>
    </location>
</feature>
<dbReference type="Gene3D" id="3.10.20.90">
    <property type="entry name" value="Phosphatidylinositol 3-kinase Catalytic Subunit, Chain A, domain 1"/>
    <property type="match status" value="1"/>
</dbReference>
<dbReference type="Gene3D" id="2.30.42.10">
    <property type="match status" value="1"/>
</dbReference>
<evidence type="ECO:0000256" key="7">
    <source>
        <dbReference type="ARBA" id="ARBA00022912"/>
    </source>
</evidence>
<dbReference type="Gene3D" id="2.30.29.30">
    <property type="entry name" value="Pleckstrin-homology domain (PH domain)/Phosphotyrosine-binding domain (PTB)"/>
    <property type="match status" value="1"/>
</dbReference>
<dbReference type="FunFam" id="2.30.29.30:FF:000002">
    <property type="entry name" value="Band 4.1-like protein 5 isoform 1"/>
    <property type="match status" value="1"/>
</dbReference>
<dbReference type="Pfam" id="PF05180">
    <property type="entry name" value="zf-DNL"/>
    <property type="match status" value="1"/>
</dbReference>
<dbReference type="InterPro" id="IPR019749">
    <property type="entry name" value="Band_41_domain"/>
</dbReference>
<dbReference type="InterPro" id="IPR000299">
    <property type="entry name" value="FERM_domain"/>
</dbReference>
<dbReference type="GO" id="GO:0008270">
    <property type="term" value="F:zinc ion binding"/>
    <property type="evidence" value="ECO:0007669"/>
    <property type="project" value="UniProtKB-KW"/>
</dbReference>
<dbReference type="GO" id="GO:0071944">
    <property type="term" value="C:cell periphery"/>
    <property type="evidence" value="ECO:0007669"/>
    <property type="project" value="UniProtKB-ARBA"/>
</dbReference>
<dbReference type="SMART" id="SM00295">
    <property type="entry name" value="B41"/>
    <property type="match status" value="1"/>
</dbReference>
<evidence type="ECO:0000256" key="9">
    <source>
        <dbReference type="ARBA" id="ARBA00023212"/>
    </source>
</evidence>
<dbReference type="Pfam" id="PF00373">
    <property type="entry name" value="FERM_M"/>
    <property type="match status" value="1"/>
</dbReference>
<dbReference type="SUPFAM" id="SSF50729">
    <property type="entry name" value="PH domain-like"/>
    <property type="match status" value="1"/>
</dbReference>
<dbReference type="GO" id="GO:0070161">
    <property type="term" value="C:anchoring junction"/>
    <property type="evidence" value="ECO:0007669"/>
    <property type="project" value="UniProtKB-SubCell"/>
</dbReference>
<keyword evidence="9" id="KW-0206">Cytoskeleton</keyword>
<dbReference type="PANTHER" id="PTHR45706">
    <property type="entry name" value="TYROSINE-PROTEIN PHOSPHATASE"/>
    <property type="match status" value="1"/>
</dbReference>
<dbReference type="InterPro" id="IPR029021">
    <property type="entry name" value="Prot-tyrosine_phosphatase-like"/>
</dbReference>
<feature type="domain" description="FERM" evidence="13">
    <location>
        <begin position="143"/>
        <end position="421"/>
    </location>
</feature>
<dbReference type="AlphaFoldDB" id="A0A7R9BIK5"/>
<gene>
    <name evidence="16" type="ORF">NMOB1V02_LOCUS2452</name>
</gene>
<dbReference type="EMBL" id="CAJPEX010000275">
    <property type="protein sequence ID" value="CAG0914778.1"/>
    <property type="molecule type" value="Genomic_DNA"/>
</dbReference>
<dbReference type="PANTHER" id="PTHR45706:SF4">
    <property type="entry name" value="TYROSINE-PROTEIN PHOSPHATASE"/>
    <property type="match status" value="1"/>
</dbReference>
<dbReference type="InterPro" id="IPR001478">
    <property type="entry name" value="PDZ"/>
</dbReference>
<dbReference type="InterPro" id="IPR019748">
    <property type="entry name" value="FERM_central"/>
</dbReference>
<keyword evidence="8" id="KW-0965">Cell junction</keyword>
<dbReference type="Pfam" id="PF09379">
    <property type="entry name" value="FERM_N"/>
    <property type="match status" value="1"/>
</dbReference>
<dbReference type="GO" id="GO:0009887">
    <property type="term" value="P:animal organ morphogenesis"/>
    <property type="evidence" value="ECO:0007669"/>
    <property type="project" value="UniProtKB-ARBA"/>
</dbReference>
<evidence type="ECO:0000256" key="2">
    <source>
        <dbReference type="ARBA" id="ARBA00004282"/>
    </source>
</evidence>
<dbReference type="InterPro" id="IPR000242">
    <property type="entry name" value="PTP_cat"/>
</dbReference>
<evidence type="ECO:0000256" key="8">
    <source>
        <dbReference type="ARBA" id="ARBA00022949"/>
    </source>
</evidence>
<dbReference type="InterPro" id="IPR003595">
    <property type="entry name" value="Tyr_Pase_cat"/>
</dbReference>
<dbReference type="EC" id="3.1.3.48" evidence="4"/>
<dbReference type="OrthoDB" id="5854685at2759"/>
<comment type="similarity">
    <text evidence="3">Belongs to the protein-tyrosine phosphatase family. Non-receptor class subfamily.</text>
</comment>
<keyword evidence="7" id="KW-0904">Protein phosphatase</keyword>
<evidence type="ECO:0000259" key="13">
    <source>
        <dbReference type="PROSITE" id="PS50057"/>
    </source>
</evidence>
<dbReference type="PRINTS" id="PR00935">
    <property type="entry name" value="BAND41"/>
</dbReference>
<evidence type="ECO:0000313" key="17">
    <source>
        <dbReference type="Proteomes" id="UP000678499"/>
    </source>
</evidence>
<dbReference type="GO" id="GO:0004725">
    <property type="term" value="F:protein tyrosine phosphatase activity"/>
    <property type="evidence" value="ECO:0007669"/>
    <property type="project" value="UniProtKB-EC"/>
</dbReference>
<dbReference type="PROSITE" id="PS51501">
    <property type="entry name" value="ZF_DNL"/>
    <property type="match status" value="1"/>
</dbReference>
<evidence type="ECO:0000256" key="1">
    <source>
        <dbReference type="ARBA" id="ARBA00004245"/>
    </source>
</evidence>
<evidence type="ECO:0000313" key="16">
    <source>
        <dbReference type="EMBL" id="CAD7274626.1"/>
    </source>
</evidence>
<keyword evidence="17" id="KW-1185">Reference proteome</keyword>
<dbReference type="SMART" id="SM00194">
    <property type="entry name" value="PTPc"/>
    <property type="match status" value="1"/>
</dbReference>
<dbReference type="Pfam" id="PF00102">
    <property type="entry name" value="Y_phosphatase"/>
    <property type="match status" value="1"/>
</dbReference>
<dbReference type="PROSITE" id="PS50057">
    <property type="entry name" value="FERM_3"/>
    <property type="match status" value="1"/>
</dbReference>
<dbReference type="SMART" id="SM00228">
    <property type="entry name" value="PDZ"/>
    <property type="match status" value="1"/>
</dbReference>
<sequence>MAMRRITSVFLRTLTRPAIANRRIFVSRITENTSRTFLTTSRFYAEKSEVGRLERTLKLEFTCKICSERVSKFISKLAYDRGIVIVKCPGCENLHLIADRLCWFKHLEGRDIEEFLKERGEEIRRSLPTEEVVIHRAMAVDAMQCGVLFLDDTTSTFALPKKARGQALLDLVFRHLDLVERDYFGLKICKLSEKSDAGLRWLDPRKIIRKQIPEGDPLEFHFRVKFFVDDPRTQLQEEYTRYLYVLQLQKEIHNGSLPCPTSVAANLTACARQSELGDAPLIDESPVTSLQLIPDQNTDVDRVAVELHETMRGLTPAEAELKFLDQAKELDLYGVEFHDAWDWDRNPVQMGVASKGLYLYKNSKRQSFYSWESIMKLCFKQREFFIELSRDEVVFTLTCYRSCKDLWKSCVEHHTFFRSLRELNPDPVKEASVPRVLFHPSLRRLPFMSGSKFRYTGKTALQAFEESRSRARNDKAFVRSFSKYVVKRNGALRCLAQETPQVSAGSPDAQGRFGFNVKGGVDKTMPVIVTRVAPNTPADKCYPRLNEGDQVMLINQQDVSNLTHRQVVDCIRAAMNCKSHALVLTVKPNVYIGEDVEEPAFQYVPEAHKSPVTPSGSALAQSMMLLTEAIETGLLTTQFEAVFRCKPELSMADCRKPENIHKNRYKDILPYDTTRVVLKSANSGDYINANYVDMEIAGTDKVNRFIAAQGPLASTCVDFWLMAWETKSPLVVMLTTVLEGGRTKCHPYWPAKNQSQLYDGFSVTCSEESTEGCLTIRQFSIKHEDDAEIVHEVTQLQYNTWPDHGVPAHCDEFVSFVRKIRELRGDSEEPVIVHCSAGIGRTGVLILMDTAISLIEANQPVYPLDMVQTMRSQRAMMIQTSSQYKFVCKAVVKVYKESLAQSSSSVVET</sequence>
<dbReference type="SMART" id="SM01195">
    <property type="entry name" value="FA"/>
    <property type="match status" value="1"/>
</dbReference>
<dbReference type="SMART" id="SM01196">
    <property type="entry name" value="FERM_C"/>
    <property type="match status" value="1"/>
</dbReference>
<dbReference type="PROSITE" id="PS50056">
    <property type="entry name" value="TYR_PHOSPHATASE_2"/>
    <property type="match status" value="1"/>
</dbReference>
<dbReference type="PRINTS" id="PR00700">
    <property type="entry name" value="PRTYPHPHTASE"/>
</dbReference>
<dbReference type="PROSITE" id="PS00661">
    <property type="entry name" value="FERM_2"/>
    <property type="match status" value="1"/>
</dbReference>
<dbReference type="Proteomes" id="UP000678499">
    <property type="component" value="Unassembled WGS sequence"/>
</dbReference>
<organism evidence="16">
    <name type="scientific">Notodromas monacha</name>
    <dbReference type="NCBI Taxonomy" id="399045"/>
    <lineage>
        <taxon>Eukaryota</taxon>
        <taxon>Metazoa</taxon>
        <taxon>Ecdysozoa</taxon>
        <taxon>Arthropoda</taxon>
        <taxon>Crustacea</taxon>
        <taxon>Oligostraca</taxon>
        <taxon>Ostracoda</taxon>
        <taxon>Podocopa</taxon>
        <taxon>Podocopida</taxon>
        <taxon>Cypridocopina</taxon>
        <taxon>Cypridoidea</taxon>
        <taxon>Cyprididae</taxon>
        <taxon>Notodromas</taxon>
    </lineage>
</organism>
<dbReference type="InterPro" id="IPR007853">
    <property type="entry name" value="Znf_DNL-typ"/>
</dbReference>
<keyword evidence="10" id="KW-0862">Zinc</keyword>
<dbReference type="Pfam" id="PF00595">
    <property type="entry name" value="PDZ"/>
    <property type="match status" value="1"/>
</dbReference>
<keyword evidence="10" id="KW-0479">Metal-binding</keyword>
<keyword evidence="6" id="KW-0378">Hydrolase</keyword>
<dbReference type="SUPFAM" id="SSF47031">
    <property type="entry name" value="Second domain of FERM"/>
    <property type="match status" value="1"/>
</dbReference>
<feature type="domain" description="DNL-type" evidence="15">
    <location>
        <begin position="52"/>
        <end position="148"/>
    </location>
</feature>
<comment type="subcellular location">
    <subcellularLocation>
        <location evidence="2">Cell junction</location>
    </subcellularLocation>
    <subcellularLocation>
        <location evidence="1">Cytoplasm</location>
        <location evidence="1">Cytoskeleton</location>
    </subcellularLocation>
</comment>
<dbReference type="PROSITE" id="PS50106">
    <property type="entry name" value="PDZ"/>
    <property type="match status" value="1"/>
</dbReference>
<dbReference type="GO" id="GO:0005856">
    <property type="term" value="C:cytoskeleton"/>
    <property type="evidence" value="ECO:0007669"/>
    <property type="project" value="UniProtKB-SubCell"/>
</dbReference>
<dbReference type="CDD" id="cd14473">
    <property type="entry name" value="FERM_B-lobe"/>
    <property type="match status" value="1"/>
</dbReference>
<dbReference type="Gene3D" id="3.90.190.10">
    <property type="entry name" value="Protein tyrosine phosphatase superfamily"/>
    <property type="match status" value="1"/>
</dbReference>
<evidence type="ECO:0000259" key="14">
    <source>
        <dbReference type="PROSITE" id="PS50106"/>
    </source>
</evidence>
<feature type="domain" description="PDZ" evidence="14">
    <location>
        <begin position="508"/>
        <end position="574"/>
    </location>
</feature>
<evidence type="ECO:0000256" key="10">
    <source>
        <dbReference type="PROSITE-ProRule" id="PRU00834"/>
    </source>
</evidence>
<accession>A0A7R9BIK5</accession>
<dbReference type="InterPro" id="IPR018979">
    <property type="entry name" value="FERM_N"/>
</dbReference>
<dbReference type="SUPFAM" id="SSF50156">
    <property type="entry name" value="PDZ domain-like"/>
    <property type="match status" value="1"/>
</dbReference>
<evidence type="ECO:0000256" key="4">
    <source>
        <dbReference type="ARBA" id="ARBA00013064"/>
    </source>
</evidence>
<feature type="domain" description="Tyrosine specific protein phosphatases" evidence="12">
    <location>
        <begin position="811"/>
        <end position="885"/>
    </location>
</feature>
<evidence type="ECO:0000259" key="11">
    <source>
        <dbReference type="PROSITE" id="PS50055"/>
    </source>
</evidence>
<evidence type="ECO:0000259" key="15">
    <source>
        <dbReference type="PROSITE" id="PS51501"/>
    </source>
</evidence>
<dbReference type="PROSITE" id="PS00383">
    <property type="entry name" value="TYR_PHOSPHATASE_1"/>
    <property type="match status" value="1"/>
</dbReference>
<proteinExistence type="inferred from homology"/>
<dbReference type="InterPro" id="IPR014847">
    <property type="entry name" value="FA"/>
</dbReference>
<evidence type="ECO:0000259" key="12">
    <source>
        <dbReference type="PROSITE" id="PS50056"/>
    </source>
</evidence>
<dbReference type="PROSITE" id="PS00660">
    <property type="entry name" value="FERM_1"/>
    <property type="match status" value="1"/>
</dbReference>
<dbReference type="EMBL" id="OA882312">
    <property type="protein sequence ID" value="CAD7274626.1"/>
    <property type="molecule type" value="Genomic_DNA"/>
</dbReference>
<dbReference type="GO" id="GO:0048666">
    <property type="term" value="P:neuron development"/>
    <property type="evidence" value="ECO:0007669"/>
    <property type="project" value="UniProtKB-ARBA"/>
</dbReference>